<feature type="domain" description="Sulfotransferase" evidence="4">
    <location>
        <begin position="62"/>
        <end position="255"/>
    </location>
</feature>
<dbReference type="InterPro" id="IPR027417">
    <property type="entry name" value="P-loop_NTPase"/>
</dbReference>
<protein>
    <recommendedName>
        <fullName evidence="4">Sulfotransferase domain-containing protein</fullName>
    </recommendedName>
</protein>
<dbReference type="EMBL" id="JARKHS020036462">
    <property type="protein sequence ID" value="KAK8756158.1"/>
    <property type="molecule type" value="Genomic_DNA"/>
</dbReference>
<dbReference type="Gene3D" id="3.40.50.300">
    <property type="entry name" value="P-loop containing nucleotide triphosphate hydrolases"/>
    <property type="match status" value="2"/>
</dbReference>
<dbReference type="Pfam" id="PF00685">
    <property type="entry name" value="Sulfotransfer_1"/>
    <property type="match status" value="3"/>
</dbReference>
<comment type="caution">
    <text evidence="5">The sequence shown here is derived from an EMBL/GenBank/DDBJ whole genome shotgun (WGS) entry which is preliminary data.</text>
</comment>
<evidence type="ECO:0000256" key="3">
    <source>
        <dbReference type="SAM" id="MobiDB-lite"/>
    </source>
</evidence>
<dbReference type="SUPFAM" id="SSF52540">
    <property type="entry name" value="P-loop containing nucleoside triphosphate hydrolases"/>
    <property type="match status" value="2"/>
</dbReference>
<name>A0AAQ4D118_AMBAM</name>
<keyword evidence="2" id="KW-0808">Transferase</keyword>
<dbReference type="GO" id="GO:0008146">
    <property type="term" value="F:sulfotransferase activity"/>
    <property type="evidence" value="ECO:0007669"/>
    <property type="project" value="InterPro"/>
</dbReference>
<evidence type="ECO:0000256" key="2">
    <source>
        <dbReference type="ARBA" id="ARBA00022679"/>
    </source>
</evidence>
<evidence type="ECO:0000256" key="1">
    <source>
        <dbReference type="ARBA" id="ARBA00005771"/>
    </source>
</evidence>
<feature type="region of interest" description="Disordered" evidence="3">
    <location>
        <begin position="1"/>
        <end position="29"/>
    </location>
</feature>
<evidence type="ECO:0000259" key="4">
    <source>
        <dbReference type="Pfam" id="PF00685"/>
    </source>
</evidence>
<reference evidence="5 6" key="1">
    <citation type="journal article" date="2023" name="Arcadia Sci">
        <title>De novo assembly of a long-read Amblyomma americanum tick genome.</title>
        <authorList>
            <person name="Chou S."/>
            <person name="Poskanzer K.E."/>
            <person name="Rollins M."/>
            <person name="Thuy-Boun P.S."/>
        </authorList>
    </citation>
    <scope>NUCLEOTIDE SEQUENCE [LARGE SCALE GENOMIC DNA]</scope>
    <source>
        <strain evidence="5">F_SG_1</strain>
        <tissue evidence="5">Salivary glands</tissue>
    </source>
</reference>
<dbReference type="AlphaFoldDB" id="A0AAQ4D118"/>
<proteinExistence type="inferred from homology"/>
<dbReference type="InterPro" id="IPR000863">
    <property type="entry name" value="Sulfotransferase_dom"/>
</dbReference>
<organism evidence="5 6">
    <name type="scientific">Amblyomma americanum</name>
    <name type="common">Lone star tick</name>
    <dbReference type="NCBI Taxonomy" id="6943"/>
    <lineage>
        <taxon>Eukaryota</taxon>
        <taxon>Metazoa</taxon>
        <taxon>Ecdysozoa</taxon>
        <taxon>Arthropoda</taxon>
        <taxon>Chelicerata</taxon>
        <taxon>Arachnida</taxon>
        <taxon>Acari</taxon>
        <taxon>Parasitiformes</taxon>
        <taxon>Ixodida</taxon>
        <taxon>Ixodoidea</taxon>
        <taxon>Ixodidae</taxon>
        <taxon>Amblyomminae</taxon>
        <taxon>Amblyomma</taxon>
    </lineage>
</organism>
<comment type="similarity">
    <text evidence="1">Belongs to the sulfotransferase 1 family.</text>
</comment>
<dbReference type="PANTHER" id="PTHR11783">
    <property type="entry name" value="SULFOTRANSFERASE SULT"/>
    <property type="match status" value="1"/>
</dbReference>
<feature type="domain" description="Sulfotransferase" evidence="4">
    <location>
        <begin position="359"/>
        <end position="552"/>
    </location>
</feature>
<keyword evidence="6" id="KW-1185">Reference proteome</keyword>
<dbReference type="Proteomes" id="UP001321473">
    <property type="component" value="Unassembled WGS sequence"/>
</dbReference>
<evidence type="ECO:0000313" key="6">
    <source>
        <dbReference type="Proteomes" id="UP001321473"/>
    </source>
</evidence>
<sequence>MQGLGTTESAYHPENWHGQKVRNWSPNTEMDDSCLKRVDGVLVSKAQNEDVVRSAMLYQPRPDDLFVVSYPKSGTSWTQYTVLSILSKGQPPKTLVDFLLAAPYLELMGAEAAEKLATRPAPMKLHMPFHKVPYSCESKYIYVARNPYDVCVSYYYHLRRLTPKTVSDVSFGKFHELFLAGQVPYGGYFEHILPWFGRRNSPNVFFFTYEQMKNDPTYWTLKIADFLGEEHGGHLRRDPGLLRKVIEASGMGNMKLVFNDDMRNVIKKLLELPPERALKSVQAFGSRRADDEMHDEEFVRCGVYRSYYSARSPRPHPEDDRLRAVMDLESYINIDGLRMRGIFREDIVRQVFTYKPRRDDVFIATYPKCGTTWTQYLTLSILTRGNPPKTLEDFLLASPFLDLMGVEAAERMTRPGVLKTHLPANKAPYSEYAKYIYVARNPYDVCVSFYYQLKGFTPKSVKDVSFSRFHELFITGKLPYGDYLDHLLSWYEYHDRSNVLLFTYEQMKKDPASGAVKIAEFLGEDYASELRRDPALFEKVLNATRLENMKELFDDMNYRLEAELLNLPPEKTFKSVEVCRDSWTRKEGMHDGQGLLRKGLVGDWKAHLTQEMIEKTKEWIECKTAGSDVMQLWSDIELP</sequence>
<feature type="domain" description="Sulfotransferase" evidence="4">
    <location>
        <begin position="573"/>
        <end position="626"/>
    </location>
</feature>
<evidence type="ECO:0000313" key="5">
    <source>
        <dbReference type="EMBL" id="KAK8756158.1"/>
    </source>
</evidence>
<gene>
    <name evidence="5" type="ORF">V5799_001133</name>
</gene>
<accession>A0AAQ4D118</accession>